<dbReference type="EMBL" id="CAMXCT010002860">
    <property type="protein sequence ID" value="CAI4000920.1"/>
    <property type="molecule type" value="Genomic_DNA"/>
</dbReference>
<proteinExistence type="predicted"/>
<organism evidence="2">
    <name type="scientific">Cladocopium goreaui</name>
    <dbReference type="NCBI Taxonomy" id="2562237"/>
    <lineage>
        <taxon>Eukaryota</taxon>
        <taxon>Sar</taxon>
        <taxon>Alveolata</taxon>
        <taxon>Dinophyceae</taxon>
        <taxon>Suessiales</taxon>
        <taxon>Symbiodiniaceae</taxon>
        <taxon>Cladocopium</taxon>
    </lineage>
</organism>
<comment type="caution">
    <text evidence="2">The sequence shown here is derived from an EMBL/GenBank/DDBJ whole genome shotgun (WGS) entry which is preliminary data.</text>
</comment>
<gene>
    <name evidence="2" type="ORF">C1SCF055_LOCUS27005</name>
</gene>
<feature type="region of interest" description="Disordered" evidence="1">
    <location>
        <begin position="169"/>
        <end position="237"/>
    </location>
</feature>
<dbReference type="EMBL" id="CAMXCT030002860">
    <property type="protein sequence ID" value="CAL4788232.1"/>
    <property type="molecule type" value="Genomic_DNA"/>
</dbReference>
<evidence type="ECO:0000313" key="4">
    <source>
        <dbReference type="Proteomes" id="UP001152797"/>
    </source>
</evidence>
<dbReference type="Proteomes" id="UP001152797">
    <property type="component" value="Unassembled WGS sequence"/>
</dbReference>
<reference evidence="3" key="2">
    <citation type="submission" date="2024-04" db="EMBL/GenBank/DDBJ databases">
        <authorList>
            <person name="Chen Y."/>
            <person name="Shah S."/>
            <person name="Dougan E. K."/>
            <person name="Thang M."/>
            <person name="Chan C."/>
        </authorList>
    </citation>
    <scope>NUCLEOTIDE SEQUENCE [LARGE SCALE GENOMIC DNA]</scope>
</reference>
<dbReference type="AlphaFoldDB" id="A0A9P1D0A9"/>
<evidence type="ECO:0000313" key="3">
    <source>
        <dbReference type="EMBL" id="CAL1154295.1"/>
    </source>
</evidence>
<dbReference type="EMBL" id="CAMXCT020002860">
    <property type="protein sequence ID" value="CAL1154295.1"/>
    <property type="molecule type" value="Genomic_DNA"/>
</dbReference>
<accession>A0A9P1D0A9</accession>
<feature type="compositionally biased region" description="Basic and acidic residues" evidence="1">
    <location>
        <begin position="90"/>
        <end position="100"/>
    </location>
</feature>
<feature type="region of interest" description="Disordered" evidence="1">
    <location>
        <begin position="76"/>
        <end position="116"/>
    </location>
</feature>
<feature type="compositionally biased region" description="Pro residues" evidence="1">
    <location>
        <begin position="226"/>
        <end position="237"/>
    </location>
</feature>
<name>A0A9P1D0A9_9DINO</name>
<protein>
    <submittedName>
        <fullName evidence="2">Uncharacterized protein</fullName>
    </submittedName>
</protein>
<keyword evidence="4" id="KW-1185">Reference proteome</keyword>
<reference evidence="2" key="1">
    <citation type="submission" date="2022-10" db="EMBL/GenBank/DDBJ databases">
        <authorList>
            <person name="Chen Y."/>
            <person name="Dougan E. K."/>
            <person name="Chan C."/>
            <person name="Rhodes N."/>
            <person name="Thang M."/>
        </authorList>
    </citation>
    <scope>NUCLEOTIDE SEQUENCE</scope>
</reference>
<evidence type="ECO:0000313" key="2">
    <source>
        <dbReference type="EMBL" id="CAI4000920.1"/>
    </source>
</evidence>
<evidence type="ECO:0000256" key="1">
    <source>
        <dbReference type="SAM" id="MobiDB-lite"/>
    </source>
</evidence>
<sequence length="237" mass="26143">MAPLRFEGFEAFREIFSLTERPQKAQTPVEPPEEELELWPAEVQESALVPIQDAVPEGRSSPRPWEPARVRKLKSAYGVTGAMPSASPRRLPEEPREPKWVSRPVSRATERAPAPMPAKPLCAAVRPATAAGCLRPWMPTGSTKVEPLQSFGRYLSPTKELLDALSGLASPHCPRDAWRQTNSKVTRTGVPSVCTSRLSRPTRPYSAPLGVPRRRSRKQALNRPGSPRPSPPSVPVR</sequence>